<protein>
    <recommendedName>
        <fullName evidence="1">PKD domain-containing protein</fullName>
    </recommendedName>
</protein>
<dbReference type="Proteomes" id="UP000009309">
    <property type="component" value="Unassembled WGS sequence"/>
</dbReference>
<dbReference type="RefSeq" id="WP_009283531.1">
    <property type="nucleotide sequence ID" value="NZ_CAIT01000007.1"/>
</dbReference>
<name>I2GM29_9BACT</name>
<dbReference type="InterPro" id="IPR029865">
    <property type="entry name" value="KIAA0319-like"/>
</dbReference>
<dbReference type="eggNOG" id="COG4733">
    <property type="taxonomic scope" value="Bacteria"/>
</dbReference>
<evidence type="ECO:0000259" key="1">
    <source>
        <dbReference type="PROSITE" id="PS50093"/>
    </source>
</evidence>
<dbReference type="GO" id="GO:0016020">
    <property type="term" value="C:membrane"/>
    <property type="evidence" value="ECO:0007669"/>
    <property type="project" value="TreeGrafter"/>
</dbReference>
<comment type="caution">
    <text evidence="2">The sequence shown here is derived from an EMBL/GenBank/DDBJ whole genome shotgun (WGS) entry which is preliminary data.</text>
</comment>
<proteinExistence type="predicted"/>
<dbReference type="PROSITE" id="PS50093">
    <property type="entry name" value="PKD"/>
    <property type="match status" value="1"/>
</dbReference>
<accession>I2GM29</accession>
<dbReference type="EMBL" id="CAIT01000007">
    <property type="protein sequence ID" value="CCH54955.1"/>
    <property type="molecule type" value="Genomic_DNA"/>
</dbReference>
<dbReference type="InterPro" id="IPR012334">
    <property type="entry name" value="Pectin_lyas_fold"/>
</dbReference>
<dbReference type="CDD" id="cd00146">
    <property type="entry name" value="PKD"/>
    <property type="match status" value="1"/>
</dbReference>
<dbReference type="InterPro" id="IPR013783">
    <property type="entry name" value="Ig-like_fold"/>
</dbReference>
<dbReference type="InterPro" id="IPR000601">
    <property type="entry name" value="PKD_dom"/>
</dbReference>
<evidence type="ECO:0000313" key="2">
    <source>
        <dbReference type="EMBL" id="CCH54955.1"/>
    </source>
</evidence>
<reference evidence="2 3" key="1">
    <citation type="journal article" date="2012" name="J. Bacteriol.">
        <title>Genome Sequence of the Filamentous Bacterium Fibrisoma limi BUZ 3T.</title>
        <authorList>
            <person name="Filippini M."/>
            <person name="Qi W."/>
            <person name="Jaenicke S."/>
            <person name="Goesmann A."/>
            <person name="Smits T.H."/>
            <person name="Bagheri H.C."/>
        </authorList>
    </citation>
    <scope>NUCLEOTIDE SEQUENCE [LARGE SCALE GENOMIC DNA]</scope>
    <source>
        <strain evidence="3">BUZ 3T</strain>
    </source>
</reference>
<dbReference type="SUPFAM" id="SSF49299">
    <property type="entry name" value="PKD domain"/>
    <property type="match status" value="2"/>
</dbReference>
<dbReference type="InterPro" id="IPR035986">
    <property type="entry name" value="PKD_dom_sf"/>
</dbReference>
<dbReference type="GO" id="GO:0031410">
    <property type="term" value="C:cytoplasmic vesicle"/>
    <property type="evidence" value="ECO:0007669"/>
    <property type="project" value="TreeGrafter"/>
</dbReference>
<dbReference type="OrthoDB" id="923694at2"/>
<dbReference type="InterPro" id="IPR022409">
    <property type="entry name" value="PKD/Chitinase_dom"/>
</dbReference>
<sequence>MKPHYYLPLLLLCFVLSCKKKEVLNLPPTANAGTDITINLGQKVTLNGSLSKDPEGTALVYNWSFKSKPNNSQATIQNATAANAEFTPDQVGTYTITLRVTDDQSQSATADVNVMVSLPGRAPTASAGASLTTTYGNKVVLDGSASSDPDGDKLTYKWGFKTRPSGSSATLPITNDTQAKAEFEPDATGQYVLTLSISDGIWPVVTSDVTVTVNESPSVDVCPQNGRIDVNTTWKNLVQDPTKPDYIICKDIELNAILTVEPGVVVVFKQNAGLSTTTDRKGAIIAKGTADKRIVFTGEQKVVGSWNGLSLIASNDIRNELSYVDVSYGGAAVGRFVGELANVNISSFGGPTTVKITNCSFTHSKGRGIYVSNGSTLSEFSNNRFTDNTLYPIQLPASQVEKLDENSTFASSNGINVVAIYGSLNNTKETTWGPFKDGTKYRFIESFGAESGLVIKPGAVFEIASQKAIGIGGNGYLIAKGTADKRIIFTGEVKTPGSWGGILFDNSKDVRNELSHVEISYGGGEPAYLYAAKGNVILASGFGITGRVKMSNCLVSNSSEVGIAQYRGTLILDSPDSNTYTNNAKGNIGLP</sequence>
<dbReference type="Gene3D" id="2.60.40.10">
    <property type="entry name" value="Immunoglobulins"/>
    <property type="match status" value="2"/>
</dbReference>
<dbReference type="PROSITE" id="PS51257">
    <property type="entry name" value="PROKAR_LIPOPROTEIN"/>
    <property type="match status" value="1"/>
</dbReference>
<dbReference type="PANTHER" id="PTHR46182">
    <property type="entry name" value="FI19480P1"/>
    <property type="match status" value="1"/>
</dbReference>
<dbReference type="STRING" id="1185876.BN8_04179"/>
<gene>
    <name evidence="2" type="ORF">BN8_04179</name>
</gene>
<dbReference type="Gene3D" id="2.160.20.10">
    <property type="entry name" value="Single-stranded right-handed beta-helix, Pectin lyase-like"/>
    <property type="match status" value="1"/>
</dbReference>
<dbReference type="Pfam" id="PF22352">
    <property type="entry name" value="K319L-like_PKD"/>
    <property type="match status" value="2"/>
</dbReference>
<dbReference type="SMART" id="SM00089">
    <property type="entry name" value="PKD"/>
    <property type="match status" value="2"/>
</dbReference>
<organism evidence="2 3">
    <name type="scientific">Fibrisoma limi BUZ 3</name>
    <dbReference type="NCBI Taxonomy" id="1185876"/>
    <lineage>
        <taxon>Bacteria</taxon>
        <taxon>Pseudomonadati</taxon>
        <taxon>Bacteroidota</taxon>
        <taxon>Cytophagia</taxon>
        <taxon>Cytophagales</taxon>
        <taxon>Spirosomataceae</taxon>
        <taxon>Fibrisoma</taxon>
    </lineage>
</organism>
<evidence type="ECO:0000313" key="3">
    <source>
        <dbReference type="Proteomes" id="UP000009309"/>
    </source>
</evidence>
<dbReference type="PANTHER" id="PTHR46182:SF2">
    <property type="entry name" value="FI19480P1"/>
    <property type="match status" value="1"/>
</dbReference>
<dbReference type="eggNOG" id="COG3291">
    <property type="taxonomic scope" value="Bacteria"/>
</dbReference>
<keyword evidence="3" id="KW-1185">Reference proteome</keyword>
<dbReference type="AlphaFoldDB" id="I2GM29"/>
<feature type="domain" description="PKD" evidence="1">
    <location>
        <begin position="27"/>
        <end position="121"/>
    </location>
</feature>